<dbReference type="SUPFAM" id="SSF49478">
    <property type="entry name" value="Cna protein B-type domain"/>
    <property type="match status" value="5"/>
</dbReference>
<evidence type="ECO:0000313" key="7">
    <source>
        <dbReference type="EMBL" id="MBK9983596.1"/>
    </source>
</evidence>
<feature type="compositionally biased region" description="Polar residues" evidence="5">
    <location>
        <begin position="2696"/>
        <end position="2711"/>
    </location>
</feature>
<dbReference type="Proteomes" id="UP000808337">
    <property type="component" value="Unassembled WGS sequence"/>
</dbReference>
<dbReference type="PROSITE" id="PS00018">
    <property type="entry name" value="EF_HAND_1"/>
    <property type="match status" value="1"/>
</dbReference>
<feature type="region of interest" description="Disordered" evidence="5">
    <location>
        <begin position="2808"/>
        <end position="2827"/>
    </location>
</feature>
<dbReference type="InterPro" id="IPR018247">
    <property type="entry name" value="EF_Hand_1_Ca_BS"/>
</dbReference>
<dbReference type="PROSITE" id="PS50835">
    <property type="entry name" value="IG_LIKE"/>
    <property type="match status" value="1"/>
</dbReference>
<dbReference type="PANTHER" id="PTHR36108">
    <property type="entry name" value="COLOSSIN-B-RELATED"/>
    <property type="match status" value="1"/>
</dbReference>
<evidence type="ECO:0000313" key="8">
    <source>
        <dbReference type="Proteomes" id="UP000808337"/>
    </source>
</evidence>
<dbReference type="Pfam" id="PF17802">
    <property type="entry name" value="SpaA"/>
    <property type="match status" value="1"/>
</dbReference>
<proteinExistence type="inferred from homology"/>
<dbReference type="InterPro" id="IPR008969">
    <property type="entry name" value="CarboxyPept-like_regulatory"/>
</dbReference>
<protein>
    <recommendedName>
        <fullName evidence="6">Ig-like domain-containing protein</fullName>
    </recommendedName>
</protein>
<keyword evidence="4" id="KW-0732">Signal</keyword>
<accession>A0A9D7SWL7</accession>
<dbReference type="InterPro" id="IPR013783">
    <property type="entry name" value="Ig-like_fold"/>
</dbReference>
<feature type="domain" description="Ig-like" evidence="6">
    <location>
        <begin position="637"/>
        <end position="721"/>
    </location>
</feature>
<dbReference type="Gene3D" id="2.60.40.10">
    <property type="entry name" value="Immunoglobulins"/>
    <property type="match status" value="18"/>
</dbReference>
<dbReference type="SUPFAM" id="SSF49452">
    <property type="entry name" value="Starch-binding domain-like"/>
    <property type="match status" value="1"/>
</dbReference>
<evidence type="ECO:0000256" key="5">
    <source>
        <dbReference type="SAM" id="MobiDB-lite"/>
    </source>
</evidence>
<sequence>VIIVVVTGGSGTISYQWQSSADGISGWTNATGGGSTTSIYSPLSAVVGTTYYRVLINAANNGCDQAVSNVVTTIVSPDLVVTSQPTNVNECVGGTNTMNVIVTGGSGTISYQWQSSADGISGWANATGLGATTSTYTPSSAVAGTTFYRVLVNAANNGCDQAVSNNATAVITADLVVSTQPTNVSECIGGTNTMNVVVTGGSGTISYQWQSSADGISGWANATGLGATTSTYTPLSTIAGTTYYRVLVNAANNGCDQAVSSNATAIIAPDLLVTTQPTNVSECIGGTNTMNVVVTGGSGTISYQWQSSADGISGWANATGLGATTSTYTPSSAVAGTTFYRVLVNAANNGCDQAVSDNATAVIASDISISAQPTGGSMCEGGQWVFNVIAIGSPNLLYQWQDSIVGGTWQNVSESGGTTSSFTTDPLLVSTWYRVFLHASENGCESIYSSTVLIQVVNDPVLTTSGDQTICIGGLMSASVTVAGGFGASTYQWQTLNGTWSNVPSGNSANYSTVISQLGTFQYRVIVTQGLGCQTISTPLTVTVIPSPVVTISASATQICTGGSVIITSSVNGSFGSPTYQWQRFIGAVWTNVGTNTTTFATGVLTTGTYNYRVIFSASSGCTAQSNSVSIQVVNDPVVTITPSSSLVCEGSSITLNSNVSGGVPTFNFHWQLQIASVWTDVGNTQPSFSTGALVAGTYSYRLYLENSNSCDAVSNTLNVTAATHPTVTISPAANPICAGGIASITGVVTGGQGTNTYSWQFNHPTNGWQQVNATAGPYNTSLPTAGTYEYRLIVTQSSGCQTISASLFMVVNPDATVNATVDNPNVCIGGSATVTGNVTGGTAPTYQWYSAPASTGPWTLISGATALNYSVPTTTAGSTWYRVNVTDPVSGCASPFSNSVQVTVSPDPIVTPGFVDDIYCLGEPVVMSVTVTGGTGTSVYQWQSFVGSSWGNVGTNNASFDPGALATGNYQYRTIVTQNSGCQGISGDILFTVIGYPTASLASTPSSCGNNAGTITVTFSDNPLATALMISLDGGATYSAPIPDNIGSTVFSNLAPAIYPVWIKWATDECAVFIGSIQVQELPCGSICGQVRDDTGLPLSNVQLNLYRDINNNDIYDAGDVLVGTQYTDGDSGNYCFDDIIAGEYVVSEVQPANYNSISDYDLTTGAFDPDGLPGAFDPDNLIPVTLVPGELDYNNDFIEDPFLGLISGTVTHDGGGALPAIVIQLFLDTNNDGLPNGAAIATTTTNASGNYIFTGVEPGIYVLVETNLPLYSDVSDYDHSISATDLDGDDSAQGPDNNIPVRLLAGEADTDNDFIDGRPGNICGSVHDDTGLPISNVEIRLYLDVNNNDSLDAADTYLMNTFTDGDTGDYCFDDITPGEYIVVETQPFNYNSVSDYDHTTGPTDNDGYASANDPDNEIPVTLVPHESDFDNDFIEDPLVGSISGNVTNEIGAPMNGVVISLYLDTNADGLPNGAAISTTTTNSSGNYSFTGVEPGFYVVLETTPANYSNISDYDHSISASDLDGDDSAQGPDDNIPVRLLAGEADLDNNFVDGRPGSICGNVSDDTGLPISNVEIRLYQDVNNNDSLDVADIQVAVIFTAVNTGNYCFNNVTPGEYVVSEVQPANYNSVSDYDHTTGAFDPDGVIRPGDPDNEIQLTLAPFENDNNNDYVEDPLTGAISGHVKNDAGSAINGVQVKLYNDTNADGNPDGVAISTTTTNAAGFYIFANVEPGFYVVVETQPLYFNSISDYDFSINASDLDGDDSAQGPDDNVPVNLLPAEVDEDNDFIDGRPGQICGRVSDNTGQPISNVEVRLYLDTNNNDSLDVADIQVAVTFTDGDSGNYCFEDITPGEYVVFEVQPANYNSISDYDHTTGAFDPDGGALSGDPDDEIQVTLLPAEQDYNNDFVEDPLPGSISGHVTNDIGSPLLGIQIKLYNDTNADGNPDGVAISTTTTNAAGFYIFTGVVPKYYVVVETQPLYYNSISDYDHSISATDTDGDDSAQGPDNDVPVKLLPAEADNDNDFVDGRPGNICGSVHDDTGLPMSTVEIRLYLDVNNNDSLDAADILIATQYTDGDSGNYCFEDVTPGEYVVVEIQPSNYNSVSDYDHTTGAFDPDGGVSVGDPDNEIPVTLVPAELDYNNDFIEDPFTGSISGFVNDEVGNPISGVELKLYNDTNGDGNPDGVAIGTILTNTSGAYIFTGVEPGFYVVVETQPTNYSSISDYDHSISATDLDGDDSAQGTDNNIPARVLAGEADADNDFVEGSPGSICGSVHDDTGLPIANDTIRLYNDVNNNDSLDVADILLLSVVTNASGSYCFPIVTPGEYLISQVQPAFYNSVSDYDHTTGAFDPDGGVSAGDPDNEIPVTLVPAEGDNNNDFIEDPFTGVVTGHVFNDAGSPLNFVVVSLYLDTNGDGLPNGAAIATTSTNATGTYSFTGVEPGLYVVVETQPFYYSSISDFDTSTAPPDTDGDDSAQGPDDNIPVLLTPGETDADNIFVDGRPGTICGWVHSDTGVPISSALVQLFLDVNNNDIYDAGDILVAFTLTDGDTGNYCFEDVTPGEYVVVETDPANYYSVSDYDYTTGAFDPDGNDQIDGPDNEIPVTLVPAEGDNNNNFVDAAVPGTISGYIADEVGNPLSNVTVYLYHDTNGDGNEDGLPIDTVYTDAAGYYIFTNVLIGVYVVVEVNPLYYSNVSDYDHSTTGGDNDGNDSAQGPDNDIPVTVTPAESDQDNNFVDGRAGSICGSIMNDLGSPMGTMTVQLYTDVNGNGIMDLGDIMVGSMMTDTAGNYCFMNVTPGLYVVNEVQLPTYGDLSDWDSTPDPDGDDSAMGTNNNIPCDVTPNENDVDNDFVDIVCPGIPLITGFAVDTICSGDAVTLQAVNPGIGTVTFAWTFGTSSSPSTGSGIGPHVVNYTNTTNAPVSSTVFLTETKEGCVPMGAAVANIVVNPIPSAEINGATTSLCYFAPRTFTPVAPLIPGYSYSWNFGAGALPATSNTYGPHTIEYSTTGTKTVQLIVWSNAAGSSCGDTSILTFPVIVCNGNITGKVLIDSTNAGIGGVNIRLWNDINPMDGIPDAVPTTPVRSVFTTAAGLYSMTNLVPGQYVLVETQPAGYSTLYESDESNDNDTLVVSPPNDEIIPVTIEPQENDADNIFREHPTSGLITGYVFNDLNLDGIPDTGEGIGGVTINLWKDVNLDGVADPGGFVTSTLSAGTGFYSIGNITPGSSYIIAEVQPAGFLSVSDIDATNDNDLVPNTNMNNDTIPATIINGETDANNYFIEAQACTHIVTNTNDNGPGSLRYIIDCANSGDTIHFANALTGQAIHLNTGRIEIYKDIHIYCELSPRVMIYSDVPGAFMIGAGHTVELKNLDITTGLGGMSGAAFEIAGSLILWDIWLYRNPLLPPNNIFIYNQLTGNLEVKGLCHIQTN</sequence>
<dbReference type="InterPro" id="IPR035986">
    <property type="entry name" value="PKD_dom_sf"/>
</dbReference>
<feature type="compositionally biased region" description="Acidic residues" evidence="5">
    <location>
        <begin position="2810"/>
        <end position="2822"/>
    </location>
</feature>
<dbReference type="SUPFAM" id="SSF117074">
    <property type="entry name" value="Hypothetical protein PA1324"/>
    <property type="match status" value="10"/>
</dbReference>
<feature type="non-terminal residue" evidence="7">
    <location>
        <position position="1"/>
    </location>
</feature>
<dbReference type="GO" id="GO:0030246">
    <property type="term" value="F:carbohydrate binding"/>
    <property type="evidence" value="ECO:0007669"/>
    <property type="project" value="InterPro"/>
</dbReference>
<gene>
    <name evidence="7" type="ORF">IPP15_14655</name>
</gene>
<comment type="similarity">
    <text evidence="2">Belongs to the serine-aspartate repeat-containing protein (SDr) family.</text>
</comment>
<dbReference type="Gene3D" id="2.60.40.2700">
    <property type="match status" value="1"/>
</dbReference>
<dbReference type="InterPro" id="IPR013784">
    <property type="entry name" value="Carb-bd-like_fold"/>
</dbReference>
<dbReference type="Pfam" id="PF17210">
    <property type="entry name" value="SdrD_B"/>
    <property type="match status" value="2"/>
</dbReference>
<dbReference type="InterPro" id="IPR041033">
    <property type="entry name" value="SpaA_PFL_dom_1"/>
</dbReference>
<comment type="subcellular location">
    <subcellularLocation>
        <location evidence="1">Secreted</location>
    </subcellularLocation>
</comment>
<reference evidence="7 8" key="1">
    <citation type="submission" date="2020-10" db="EMBL/GenBank/DDBJ databases">
        <title>Connecting structure to function with the recovery of over 1000 high-quality activated sludge metagenome-assembled genomes encoding full-length rRNA genes using long-read sequencing.</title>
        <authorList>
            <person name="Singleton C.M."/>
            <person name="Petriglieri F."/>
            <person name="Kristensen J.M."/>
            <person name="Kirkegaard R.H."/>
            <person name="Michaelsen T.Y."/>
            <person name="Andersen M.H."/>
            <person name="Karst S.M."/>
            <person name="Dueholm M.S."/>
            <person name="Nielsen P.H."/>
            <person name="Albertsen M."/>
        </authorList>
    </citation>
    <scope>NUCLEOTIDE SEQUENCE [LARGE SCALE GENOMIC DNA]</scope>
    <source>
        <strain evidence="7">Ribe_18-Q3-R11-54_MAXAC.273</strain>
    </source>
</reference>
<dbReference type="SUPFAM" id="SSF49299">
    <property type="entry name" value="PKD domain"/>
    <property type="match status" value="2"/>
</dbReference>
<evidence type="ECO:0000256" key="3">
    <source>
        <dbReference type="ARBA" id="ARBA00022525"/>
    </source>
</evidence>
<feature type="region of interest" description="Disordered" evidence="5">
    <location>
        <begin position="2456"/>
        <end position="2480"/>
    </location>
</feature>
<evidence type="ECO:0000256" key="4">
    <source>
        <dbReference type="ARBA" id="ARBA00022729"/>
    </source>
</evidence>
<dbReference type="PANTHER" id="PTHR36108:SF13">
    <property type="entry name" value="COLOSSIN-B-RELATED"/>
    <property type="match status" value="1"/>
</dbReference>
<dbReference type="EMBL" id="JADKGY010000022">
    <property type="protein sequence ID" value="MBK9983596.1"/>
    <property type="molecule type" value="Genomic_DNA"/>
</dbReference>
<dbReference type="InterPro" id="IPR033764">
    <property type="entry name" value="Sdr_B"/>
</dbReference>
<name>A0A9D7SWL7_9BACT</name>
<dbReference type="InterPro" id="IPR007110">
    <property type="entry name" value="Ig-like_dom"/>
</dbReference>
<organism evidence="7 8">
    <name type="scientific">Candidatus Opimibacter skivensis</name>
    <dbReference type="NCBI Taxonomy" id="2982028"/>
    <lineage>
        <taxon>Bacteria</taxon>
        <taxon>Pseudomonadati</taxon>
        <taxon>Bacteroidota</taxon>
        <taxon>Saprospiria</taxon>
        <taxon>Saprospirales</taxon>
        <taxon>Saprospiraceae</taxon>
        <taxon>Candidatus Opimibacter</taxon>
    </lineage>
</organism>
<dbReference type="GO" id="GO:0005576">
    <property type="term" value="C:extracellular region"/>
    <property type="evidence" value="ECO:0007669"/>
    <property type="project" value="UniProtKB-SubCell"/>
</dbReference>
<comment type="caution">
    <text evidence="7">The sequence shown here is derived from an EMBL/GenBank/DDBJ whole genome shotgun (WGS) entry which is preliminary data.</text>
</comment>
<keyword evidence="3" id="KW-0964">Secreted</keyword>
<feature type="region of interest" description="Disordered" evidence="5">
    <location>
        <begin position="2696"/>
        <end position="2731"/>
    </location>
</feature>
<evidence type="ECO:0000259" key="6">
    <source>
        <dbReference type="PROSITE" id="PS50835"/>
    </source>
</evidence>
<dbReference type="SUPFAM" id="SSF49464">
    <property type="entry name" value="Carboxypeptidase regulatory domain-like"/>
    <property type="match status" value="1"/>
</dbReference>
<evidence type="ECO:0000256" key="2">
    <source>
        <dbReference type="ARBA" id="ARBA00007257"/>
    </source>
</evidence>
<evidence type="ECO:0000256" key="1">
    <source>
        <dbReference type="ARBA" id="ARBA00004613"/>
    </source>
</evidence>